<evidence type="ECO:0000313" key="2">
    <source>
        <dbReference type="Proteomes" id="UP001649230"/>
    </source>
</evidence>
<proteinExistence type="predicted"/>
<keyword evidence="2" id="KW-1185">Reference proteome</keyword>
<dbReference type="RefSeq" id="WP_235120439.1">
    <property type="nucleotide sequence ID" value="NZ_CP090978.1"/>
</dbReference>
<gene>
    <name evidence="1" type="ORF">L0M14_02060</name>
</gene>
<dbReference type="InterPro" id="IPR007391">
    <property type="entry name" value="Vancomycin_resist_VanW"/>
</dbReference>
<dbReference type="EMBL" id="CP090978">
    <property type="protein sequence ID" value="UJF34048.1"/>
    <property type="molecule type" value="Genomic_DNA"/>
</dbReference>
<dbReference type="InterPro" id="IPR052913">
    <property type="entry name" value="Glycopeptide_resist_protein"/>
</dbReference>
<sequence length="278" mass="32345">MIKVGETMLAWKAWLGRMFPFLYHVRIWQLQMARRWRDSRAGLRFASLQSEARYPYLCKKHKSVLRRRLAGTDPQLQENKIVNLRLSLPLVHGIVIRPGETFSFWNRIGKVTAARGFLDGLVLSRGEVTSGTGGGLCQLANMLFWLALHSPLTIAERHHHSFDMFPDDRRTVPFGSGTSVFYNYVDLRIYNGTNTSYQIQLQLTDDFLVGELYRETLPEASYRVEERGHRFFETKGRWYRQNEIWRLTVQPSGSIMKEEKIIDNLAEVKYALRAVNSE</sequence>
<organism evidence="1 2">
    <name type="scientific">Paenibacillus hexagrammi</name>
    <dbReference type="NCBI Taxonomy" id="2908839"/>
    <lineage>
        <taxon>Bacteria</taxon>
        <taxon>Bacillati</taxon>
        <taxon>Bacillota</taxon>
        <taxon>Bacilli</taxon>
        <taxon>Bacillales</taxon>
        <taxon>Paenibacillaceae</taxon>
        <taxon>Paenibacillus</taxon>
    </lineage>
</organism>
<evidence type="ECO:0000313" key="1">
    <source>
        <dbReference type="EMBL" id="UJF34048.1"/>
    </source>
</evidence>
<name>A0ABY3SKP9_9BACL</name>
<dbReference type="Pfam" id="PF04294">
    <property type="entry name" value="VanW"/>
    <property type="match status" value="1"/>
</dbReference>
<protein>
    <submittedName>
        <fullName evidence="1">VanW family protein</fullName>
    </submittedName>
</protein>
<accession>A0ABY3SKP9</accession>
<dbReference type="PANTHER" id="PTHR35788">
    <property type="entry name" value="EXPORTED PROTEIN-RELATED"/>
    <property type="match status" value="1"/>
</dbReference>
<dbReference type="Proteomes" id="UP001649230">
    <property type="component" value="Chromosome"/>
</dbReference>
<reference evidence="1 2" key="1">
    <citation type="journal article" date="2024" name="Int. J. Syst. Evol. Microbiol.">
        <title>Paenibacillus hexagrammi sp. nov., a novel bacterium isolated from the gut content of Hexagrammos agrammus.</title>
        <authorList>
            <person name="Jung H.K."/>
            <person name="Kim D.G."/>
            <person name="Zin H."/>
            <person name="Park J."/>
            <person name="Jung H."/>
            <person name="Kim Y.O."/>
            <person name="Kong H.J."/>
            <person name="Kim J.W."/>
            <person name="Kim Y.S."/>
        </authorList>
    </citation>
    <scope>NUCLEOTIDE SEQUENCE [LARGE SCALE GENOMIC DNA]</scope>
    <source>
        <strain evidence="1 2">YPD9-1</strain>
    </source>
</reference>
<dbReference type="PANTHER" id="PTHR35788:SF1">
    <property type="entry name" value="EXPORTED PROTEIN"/>
    <property type="match status" value="1"/>
</dbReference>